<gene>
    <name evidence="1" type="ORF">CCMP2556_LOCUS18957</name>
</gene>
<dbReference type="EMBL" id="CAXAMN010010946">
    <property type="protein sequence ID" value="CAK9033148.1"/>
    <property type="molecule type" value="Genomic_DNA"/>
</dbReference>
<proteinExistence type="predicted"/>
<protein>
    <submittedName>
        <fullName evidence="1">Uncharacterized protein</fullName>
    </submittedName>
</protein>
<evidence type="ECO:0000313" key="2">
    <source>
        <dbReference type="Proteomes" id="UP001642484"/>
    </source>
</evidence>
<organism evidence="1 2">
    <name type="scientific">Durusdinium trenchii</name>
    <dbReference type="NCBI Taxonomy" id="1381693"/>
    <lineage>
        <taxon>Eukaryota</taxon>
        <taxon>Sar</taxon>
        <taxon>Alveolata</taxon>
        <taxon>Dinophyceae</taxon>
        <taxon>Suessiales</taxon>
        <taxon>Symbiodiniaceae</taxon>
        <taxon>Durusdinium</taxon>
    </lineage>
</organism>
<keyword evidence="2" id="KW-1185">Reference proteome</keyword>
<reference evidence="1 2" key="1">
    <citation type="submission" date="2024-02" db="EMBL/GenBank/DDBJ databases">
        <authorList>
            <person name="Chen Y."/>
            <person name="Shah S."/>
            <person name="Dougan E. K."/>
            <person name="Thang M."/>
            <person name="Chan C."/>
        </authorList>
    </citation>
    <scope>NUCLEOTIDE SEQUENCE [LARGE SCALE GENOMIC DNA]</scope>
</reference>
<sequence>MHFFHRTSNYVQKTWKARHLTASLSVLFGGHRSKTKLHQKRSKAENLLVCRVWLGGRLGVKEGTSKKRTLATWHWTTQDWADASSSTCQRIIRGLLKFLE</sequence>
<comment type="caution">
    <text evidence="1">The sequence shown here is derived from an EMBL/GenBank/DDBJ whole genome shotgun (WGS) entry which is preliminary data.</text>
</comment>
<dbReference type="Proteomes" id="UP001642484">
    <property type="component" value="Unassembled WGS sequence"/>
</dbReference>
<accession>A0ABP0L1W3</accession>
<name>A0ABP0L1W3_9DINO</name>
<evidence type="ECO:0000313" key="1">
    <source>
        <dbReference type="EMBL" id="CAK9033148.1"/>
    </source>
</evidence>